<feature type="transmembrane region" description="Helical" evidence="6">
    <location>
        <begin position="36"/>
        <end position="53"/>
    </location>
</feature>
<dbReference type="RefSeq" id="WP_250937272.1">
    <property type="nucleotide sequence ID" value="NZ_JAMLJK010000001.1"/>
</dbReference>
<dbReference type="GO" id="GO:0005886">
    <property type="term" value="C:plasma membrane"/>
    <property type="evidence" value="ECO:0007669"/>
    <property type="project" value="UniProtKB-SubCell"/>
</dbReference>
<evidence type="ECO:0000256" key="4">
    <source>
        <dbReference type="ARBA" id="ARBA00022989"/>
    </source>
</evidence>
<dbReference type="InterPro" id="IPR022791">
    <property type="entry name" value="L-PG_synthase/AglD"/>
</dbReference>
<sequence>MTRTLWLLGIGLLAIMLVPLFLGGSGLFAQLRDFPLSIFIGMLGMVVVCWQLNALKLRILLKGRARGLNQTRAFGVIMATEFAICATPGGTGGPLTLITLLTRYGMKPAQTTAIFAVDQIIDLVFFLSSMIALTLYIVTKAVDLHIGWLMGVPILLLSVGLVLIGLLARYHDRTIRLIAQSLVRFRIKPERRQRLNRRLLVFRNSLVDTLGMPRKLLIGAFVVSVAHWMVRYSVLYFTVIGLGQHLDWSWTFLVQMLSMAAGQLTLLPGGAGGTEISSSALLAPILGQATTAAAILIWRAVTYYFYLVAGAPVFMVMAGRPLLRRILKGKSEDETPSEAS</sequence>
<feature type="transmembrane region" description="Helical" evidence="6">
    <location>
        <begin position="113"/>
        <end position="139"/>
    </location>
</feature>
<evidence type="ECO:0000313" key="7">
    <source>
        <dbReference type="EMBL" id="MCX2523582.1"/>
    </source>
</evidence>
<protein>
    <submittedName>
        <fullName evidence="7">Lysylphosphatidylglycerol synthase transmembrane domain-containing protein</fullName>
    </submittedName>
</protein>
<accession>A0AA42CTF6</accession>
<dbReference type="Pfam" id="PF03706">
    <property type="entry name" value="LPG_synthase_TM"/>
    <property type="match status" value="1"/>
</dbReference>
<evidence type="ECO:0000256" key="2">
    <source>
        <dbReference type="ARBA" id="ARBA00022475"/>
    </source>
</evidence>
<keyword evidence="2" id="KW-1003">Cell membrane</keyword>
<gene>
    <name evidence="7" type="ORF">OQ287_04955</name>
</gene>
<feature type="transmembrane region" description="Helical" evidence="6">
    <location>
        <begin position="304"/>
        <end position="323"/>
    </location>
</feature>
<evidence type="ECO:0000256" key="1">
    <source>
        <dbReference type="ARBA" id="ARBA00004651"/>
    </source>
</evidence>
<evidence type="ECO:0000313" key="8">
    <source>
        <dbReference type="Proteomes" id="UP001165678"/>
    </source>
</evidence>
<organism evidence="7 8">
    <name type="scientific">Larsenimonas rhizosphaerae</name>
    <dbReference type="NCBI Taxonomy" id="2944682"/>
    <lineage>
        <taxon>Bacteria</taxon>
        <taxon>Pseudomonadati</taxon>
        <taxon>Pseudomonadota</taxon>
        <taxon>Gammaproteobacteria</taxon>
        <taxon>Oceanospirillales</taxon>
        <taxon>Halomonadaceae</taxon>
        <taxon>Larsenimonas</taxon>
    </lineage>
</organism>
<comment type="subcellular location">
    <subcellularLocation>
        <location evidence="1">Cell membrane</location>
        <topology evidence="1">Multi-pass membrane protein</topology>
    </subcellularLocation>
</comment>
<keyword evidence="8" id="KW-1185">Reference proteome</keyword>
<evidence type="ECO:0000256" key="6">
    <source>
        <dbReference type="SAM" id="Phobius"/>
    </source>
</evidence>
<keyword evidence="4 6" id="KW-1133">Transmembrane helix</keyword>
<reference evidence="7" key="1">
    <citation type="submission" date="2022-11" db="EMBL/GenBank/DDBJ databases">
        <title>Larsenimonas rhizosphaerae sp. nov., isolated from a tidal mudflat.</title>
        <authorList>
            <person name="Lee S.D."/>
            <person name="Kim I.S."/>
        </authorList>
    </citation>
    <scope>NUCLEOTIDE SEQUENCE</scope>
    <source>
        <strain evidence="7">GH2-1</strain>
    </source>
</reference>
<keyword evidence="5 6" id="KW-0472">Membrane</keyword>
<feature type="transmembrane region" description="Helical" evidence="6">
    <location>
        <begin position="6"/>
        <end position="29"/>
    </location>
</feature>
<feature type="transmembrane region" description="Helical" evidence="6">
    <location>
        <begin position="216"/>
        <end position="242"/>
    </location>
</feature>
<dbReference type="EMBL" id="JAPIVE010000001">
    <property type="protein sequence ID" value="MCX2523582.1"/>
    <property type="molecule type" value="Genomic_DNA"/>
</dbReference>
<dbReference type="PANTHER" id="PTHR37693:SF1">
    <property type="entry name" value="INTEGRAL MEMBRANE PROTEIN"/>
    <property type="match status" value="1"/>
</dbReference>
<comment type="caution">
    <text evidence="7">The sequence shown here is derived from an EMBL/GenBank/DDBJ whole genome shotgun (WGS) entry which is preliminary data.</text>
</comment>
<dbReference type="PANTHER" id="PTHR37693">
    <property type="entry name" value="PHOSPHATIDYLGLYCEROL LYSYLTRANSFERASE"/>
    <property type="match status" value="1"/>
</dbReference>
<feature type="transmembrane region" description="Helical" evidence="6">
    <location>
        <begin position="145"/>
        <end position="168"/>
    </location>
</feature>
<keyword evidence="3 6" id="KW-0812">Transmembrane</keyword>
<name>A0AA42CTF6_9GAMM</name>
<dbReference type="AlphaFoldDB" id="A0AA42CTF6"/>
<evidence type="ECO:0000256" key="5">
    <source>
        <dbReference type="ARBA" id="ARBA00023136"/>
    </source>
</evidence>
<dbReference type="NCBIfam" id="TIGR00374">
    <property type="entry name" value="flippase-like domain"/>
    <property type="match status" value="1"/>
</dbReference>
<dbReference type="Proteomes" id="UP001165678">
    <property type="component" value="Unassembled WGS sequence"/>
</dbReference>
<proteinExistence type="predicted"/>
<evidence type="ECO:0000256" key="3">
    <source>
        <dbReference type="ARBA" id="ARBA00022692"/>
    </source>
</evidence>